<evidence type="ECO:0000313" key="3">
    <source>
        <dbReference type="Proteomes" id="UP000032668"/>
    </source>
</evidence>
<accession>A0A0D6PKB4</accession>
<evidence type="ECO:0000313" key="2">
    <source>
        <dbReference type="EMBL" id="GAN81886.1"/>
    </source>
</evidence>
<feature type="transmembrane region" description="Helical" evidence="1">
    <location>
        <begin position="12"/>
        <end position="28"/>
    </location>
</feature>
<feature type="transmembrane region" description="Helical" evidence="1">
    <location>
        <begin position="106"/>
        <end position="126"/>
    </location>
</feature>
<feature type="transmembrane region" description="Helical" evidence="1">
    <location>
        <begin position="60"/>
        <end position="79"/>
    </location>
</feature>
<organism evidence="2 3">
    <name type="scientific">Acidocella aminolytica 101 = DSM 11237</name>
    <dbReference type="NCBI Taxonomy" id="1120923"/>
    <lineage>
        <taxon>Bacteria</taxon>
        <taxon>Pseudomonadati</taxon>
        <taxon>Pseudomonadota</taxon>
        <taxon>Alphaproteobacteria</taxon>
        <taxon>Acetobacterales</taxon>
        <taxon>Acidocellaceae</taxon>
        <taxon>Acidocella</taxon>
    </lineage>
</organism>
<gene>
    <name evidence="2" type="ORF">Aam_126_015</name>
</gene>
<reference evidence="2 3" key="1">
    <citation type="submission" date="2012-11" db="EMBL/GenBank/DDBJ databases">
        <title>Whole genome sequence of Acidocella aminolytica 101 = DSM 11237.</title>
        <authorList>
            <person name="Azuma Y."/>
            <person name="Higashiura N."/>
            <person name="Hirakawa H."/>
            <person name="Matsushita K."/>
        </authorList>
    </citation>
    <scope>NUCLEOTIDE SEQUENCE [LARGE SCALE GENOMIC DNA]</scope>
    <source>
        <strain evidence="3">101 / DSM 11237</strain>
    </source>
</reference>
<dbReference type="RefSeq" id="WP_048880270.1">
    <property type="nucleotide sequence ID" value="NZ_BANC01000124.1"/>
</dbReference>
<sequence length="130" mass="13233">MSTIVHWKGQDLAGVALAALVGGGAFVFRELAIVPRATVGICAASAAPGWCVPRSWVLQWQYLGLFGWVALAAGLAAFFSGSRILAGLAVGLGIAAVVNYNGTEGVVGAALGLVAWLSLLTGRPGWVSKP</sequence>
<protein>
    <submittedName>
        <fullName evidence="2">Uncharacterized protein</fullName>
    </submittedName>
</protein>
<keyword evidence="1" id="KW-0812">Transmembrane</keyword>
<keyword evidence="1" id="KW-1133">Transmembrane helix</keyword>
<dbReference type="STRING" id="1120923.SAMN02746095_02442"/>
<evidence type="ECO:0000256" key="1">
    <source>
        <dbReference type="SAM" id="Phobius"/>
    </source>
</evidence>
<keyword evidence="1" id="KW-0472">Membrane</keyword>
<dbReference type="EMBL" id="BANC01000124">
    <property type="protein sequence ID" value="GAN81886.1"/>
    <property type="molecule type" value="Genomic_DNA"/>
</dbReference>
<dbReference type="Proteomes" id="UP000032668">
    <property type="component" value="Unassembled WGS sequence"/>
</dbReference>
<feature type="transmembrane region" description="Helical" evidence="1">
    <location>
        <begin position="84"/>
        <end position="100"/>
    </location>
</feature>
<comment type="caution">
    <text evidence="2">The sequence shown here is derived from an EMBL/GenBank/DDBJ whole genome shotgun (WGS) entry which is preliminary data.</text>
</comment>
<keyword evidence="3" id="KW-1185">Reference proteome</keyword>
<name>A0A0D6PKB4_9PROT</name>
<dbReference type="OrthoDB" id="10006007at2"/>
<proteinExistence type="predicted"/>
<dbReference type="AlphaFoldDB" id="A0A0D6PKB4"/>